<proteinExistence type="predicted"/>
<evidence type="ECO:0000313" key="2">
    <source>
        <dbReference type="Proteomes" id="UP000887566"/>
    </source>
</evidence>
<evidence type="ECO:0000313" key="3">
    <source>
        <dbReference type="WBParaSite" id="PSAMB.scaffold2999size20104.g20010.t1"/>
    </source>
</evidence>
<keyword evidence="1" id="KW-0812">Transmembrane</keyword>
<evidence type="ECO:0000256" key="1">
    <source>
        <dbReference type="SAM" id="Phobius"/>
    </source>
</evidence>
<protein>
    <submittedName>
        <fullName evidence="3">Uncharacterized protein</fullName>
    </submittedName>
</protein>
<feature type="transmembrane region" description="Helical" evidence="1">
    <location>
        <begin position="104"/>
        <end position="128"/>
    </location>
</feature>
<reference evidence="3" key="1">
    <citation type="submission" date="2022-11" db="UniProtKB">
        <authorList>
            <consortium name="WormBaseParasite"/>
        </authorList>
    </citation>
    <scope>IDENTIFICATION</scope>
</reference>
<dbReference type="WBParaSite" id="PSAMB.scaffold2999size20104.g20010.t1">
    <property type="protein sequence ID" value="PSAMB.scaffold2999size20104.g20010.t1"/>
    <property type="gene ID" value="PSAMB.scaffold2999size20104.g20010"/>
</dbReference>
<dbReference type="AlphaFoldDB" id="A0A914W3S7"/>
<keyword evidence="1" id="KW-0472">Membrane</keyword>
<name>A0A914W3S7_9BILA</name>
<keyword evidence="2" id="KW-1185">Reference proteome</keyword>
<dbReference type="Proteomes" id="UP000887566">
    <property type="component" value="Unplaced"/>
</dbReference>
<organism evidence="2 3">
    <name type="scientific">Plectus sambesii</name>
    <dbReference type="NCBI Taxonomy" id="2011161"/>
    <lineage>
        <taxon>Eukaryota</taxon>
        <taxon>Metazoa</taxon>
        <taxon>Ecdysozoa</taxon>
        <taxon>Nematoda</taxon>
        <taxon>Chromadorea</taxon>
        <taxon>Plectida</taxon>
        <taxon>Plectina</taxon>
        <taxon>Plectoidea</taxon>
        <taxon>Plectidae</taxon>
        <taxon>Plectus</taxon>
    </lineage>
</organism>
<accession>A0A914W3S7</accession>
<sequence length="134" mass="15298">MPSTTVVVGQRPDSASVMKMWKVYMILWKFKRIVKERAAQKKSNEGNKIFNRMLKEAWVEEAPAKAAAGSSSYQQSFTRQLAFGQLEREYKSSSKASDFYNNSLFSLIAKILTVAILLITALLMVFFYETSYNT</sequence>
<keyword evidence="1" id="KW-1133">Transmembrane helix</keyword>